<protein>
    <recommendedName>
        <fullName evidence="5">ATP-binding protein</fullName>
    </recommendedName>
</protein>
<accession>A0A840S0I2</accession>
<dbReference type="RefSeq" id="WP_138858023.1">
    <property type="nucleotide sequence ID" value="NZ_CP040709.1"/>
</dbReference>
<name>A0A840S0I2_9BURK</name>
<feature type="domain" description="AAA" evidence="1">
    <location>
        <begin position="18"/>
        <end position="132"/>
    </location>
</feature>
<dbReference type="PANTHER" id="PTHR43566">
    <property type="entry name" value="CONSERVED PROTEIN"/>
    <property type="match status" value="1"/>
</dbReference>
<organism evidence="3 4">
    <name type="scientific">Inhella inkyongensis</name>
    <dbReference type="NCBI Taxonomy" id="392593"/>
    <lineage>
        <taxon>Bacteria</taxon>
        <taxon>Pseudomonadati</taxon>
        <taxon>Pseudomonadota</taxon>
        <taxon>Betaproteobacteria</taxon>
        <taxon>Burkholderiales</taxon>
        <taxon>Sphaerotilaceae</taxon>
        <taxon>Inhella</taxon>
    </lineage>
</organism>
<reference evidence="3 4" key="1">
    <citation type="submission" date="2020-08" db="EMBL/GenBank/DDBJ databases">
        <title>Genomic Encyclopedia of Type Strains, Phase IV (KMG-IV): sequencing the most valuable type-strain genomes for metagenomic binning, comparative biology and taxonomic classification.</title>
        <authorList>
            <person name="Goeker M."/>
        </authorList>
    </citation>
    <scope>NUCLEOTIDE SEQUENCE [LARGE SCALE GENOMIC DNA]</scope>
    <source>
        <strain evidence="3 4">DSM 23958</strain>
    </source>
</reference>
<dbReference type="OrthoDB" id="9771844at2"/>
<evidence type="ECO:0000259" key="2">
    <source>
        <dbReference type="Pfam" id="PF13635"/>
    </source>
</evidence>
<dbReference type="SUPFAM" id="SSF52540">
    <property type="entry name" value="P-loop containing nucleoside triphosphate hydrolases"/>
    <property type="match status" value="1"/>
</dbReference>
<evidence type="ECO:0000313" key="3">
    <source>
        <dbReference type="EMBL" id="MBB5202888.1"/>
    </source>
</evidence>
<dbReference type="Pfam" id="PF13173">
    <property type="entry name" value="AAA_14"/>
    <property type="match status" value="1"/>
</dbReference>
<comment type="caution">
    <text evidence="3">The sequence shown here is derived from an EMBL/GenBank/DDBJ whole genome shotgun (WGS) entry which is preliminary data.</text>
</comment>
<dbReference type="PANTHER" id="PTHR43566:SF2">
    <property type="entry name" value="DUF4143 DOMAIN-CONTAINING PROTEIN"/>
    <property type="match status" value="1"/>
</dbReference>
<dbReference type="Pfam" id="PF13635">
    <property type="entry name" value="DUF4143"/>
    <property type="match status" value="1"/>
</dbReference>
<dbReference type="Gene3D" id="3.40.50.300">
    <property type="entry name" value="P-loop containing nucleotide triphosphate hydrolases"/>
    <property type="match status" value="1"/>
</dbReference>
<dbReference type="InterPro" id="IPR025420">
    <property type="entry name" value="DUF4143"/>
</dbReference>
<feature type="domain" description="DUF4143" evidence="2">
    <location>
        <begin position="173"/>
        <end position="332"/>
    </location>
</feature>
<evidence type="ECO:0000259" key="1">
    <source>
        <dbReference type="Pfam" id="PF13173"/>
    </source>
</evidence>
<gene>
    <name evidence="3" type="ORF">HNQ51_000181</name>
</gene>
<dbReference type="AlphaFoldDB" id="A0A840S0I2"/>
<keyword evidence="4" id="KW-1185">Reference proteome</keyword>
<dbReference type="InterPro" id="IPR027417">
    <property type="entry name" value="P-loop_NTPase"/>
</dbReference>
<evidence type="ECO:0000313" key="4">
    <source>
        <dbReference type="Proteomes" id="UP000554837"/>
    </source>
</evidence>
<evidence type="ECO:0008006" key="5">
    <source>
        <dbReference type="Google" id="ProtNLM"/>
    </source>
</evidence>
<dbReference type="InterPro" id="IPR041682">
    <property type="entry name" value="AAA_14"/>
</dbReference>
<sequence>MIPRLAQATLERLLQGFPVIALTGPRQSGKTTLARSMAAGRPYASLENPDTREFALQDPRSFLAQFPHGAVLDEVQRTPELLSWLQQRVDERKVMGEFILTGSAQFDLMAGLSQTLAGRVGRLELLPFAGAELGAALPRSLESALLQGGYPPLFDRPVSREDWFPNYVATYLERDVRQLVGVRDLAQFQRFVRLCAARSGQMLNLAALGNDAGVSAVTARQWLSVLEASYLVARLPPYHVNLGKRLVKTPKLYFLDVGLLAWLLGIRDAATLASHAARGALFETWVVSEVLKWRFNAGRPAELYFWRDNIGHEIDLLLETPEGVQAIEIKSGATFASDWPAAALRWRQWATAAGLRTRMPMVVHGGEGQGARQGVWAVGWRAFAQSFGSRA</sequence>
<proteinExistence type="predicted"/>
<dbReference type="EMBL" id="JACHHO010000001">
    <property type="protein sequence ID" value="MBB5202888.1"/>
    <property type="molecule type" value="Genomic_DNA"/>
</dbReference>
<dbReference type="Proteomes" id="UP000554837">
    <property type="component" value="Unassembled WGS sequence"/>
</dbReference>